<name>W1PAM2_AMBTC</name>
<reference evidence="2" key="1">
    <citation type="journal article" date="2013" name="Science">
        <title>The Amborella genome and the evolution of flowering plants.</title>
        <authorList>
            <consortium name="Amborella Genome Project"/>
        </authorList>
    </citation>
    <scope>NUCLEOTIDE SEQUENCE [LARGE SCALE GENOMIC DNA]</scope>
</reference>
<dbReference type="HOGENOM" id="CLU_1837809_0_0_1"/>
<organism evidence="1 2">
    <name type="scientific">Amborella trichopoda</name>
    <dbReference type="NCBI Taxonomy" id="13333"/>
    <lineage>
        <taxon>Eukaryota</taxon>
        <taxon>Viridiplantae</taxon>
        <taxon>Streptophyta</taxon>
        <taxon>Embryophyta</taxon>
        <taxon>Tracheophyta</taxon>
        <taxon>Spermatophyta</taxon>
        <taxon>Magnoliopsida</taxon>
        <taxon>Amborellales</taxon>
        <taxon>Amborellaceae</taxon>
        <taxon>Amborella</taxon>
    </lineage>
</organism>
<evidence type="ECO:0000313" key="2">
    <source>
        <dbReference type="Proteomes" id="UP000017836"/>
    </source>
</evidence>
<proteinExistence type="predicted"/>
<dbReference type="EMBL" id="KI394182">
    <property type="protein sequence ID" value="ERN04646.1"/>
    <property type="molecule type" value="Genomic_DNA"/>
</dbReference>
<keyword evidence="2" id="KW-1185">Reference proteome</keyword>
<sequence length="140" mass="15137">MRNSSWVTASHYFLLRLEIDKTYQGKCQNSPRQDFPILVYPRVLSGSPESSDSGAVVGAIASGTKPLGIQKATLPLGVCCWPFSPFLLSFKQKGLTPFAMSPDPDPSTFDCDLLGPQSLSAIDIGAEILLPRTILPLLIV</sequence>
<protein>
    <submittedName>
        <fullName evidence="1">Uncharacterized protein</fullName>
    </submittedName>
</protein>
<dbReference type="Gramene" id="ERN04646">
    <property type="protein sequence ID" value="ERN04646"/>
    <property type="gene ID" value="AMTR_s00076p00046310"/>
</dbReference>
<dbReference type="AlphaFoldDB" id="W1PAM2"/>
<gene>
    <name evidence="1" type="ORF">AMTR_s00076p00046310</name>
</gene>
<dbReference type="Proteomes" id="UP000017836">
    <property type="component" value="Unassembled WGS sequence"/>
</dbReference>
<accession>W1PAM2</accession>
<evidence type="ECO:0000313" key="1">
    <source>
        <dbReference type="EMBL" id="ERN04646.1"/>
    </source>
</evidence>